<dbReference type="InterPro" id="IPR011606">
    <property type="entry name" value="Brnchd-chn_aa_trnsp_permease"/>
</dbReference>
<name>A0A7H9EHQ8_9LACO</name>
<evidence type="ECO:0000256" key="3">
    <source>
        <dbReference type="ARBA" id="ARBA00022448"/>
    </source>
</evidence>
<comment type="subcellular location">
    <subcellularLocation>
        <location evidence="1">Cell membrane</location>
        <topology evidence="1">Multi-pass membrane protein</topology>
    </subcellularLocation>
</comment>
<keyword evidence="7 8" id="KW-0472">Membrane</keyword>
<comment type="similarity">
    <text evidence="2">Belongs to the AzlC family.</text>
</comment>
<dbReference type="KEGG" id="lsw:GTO87_00175"/>
<evidence type="ECO:0000256" key="4">
    <source>
        <dbReference type="ARBA" id="ARBA00022475"/>
    </source>
</evidence>
<evidence type="ECO:0000256" key="7">
    <source>
        <dbReference type="ARBA" id="ARBA00023136"/>
    </source>
</evidence>
<dbReference type="AlphaFoldDB" id="A0A7H9EHQ8"/>
<dbReference type="GO" id="GO:1903785">
    <property type="term" value="P:L-valine transmembrane transport"/>
    <property type="evidence" value="ECO:0007669"/>
    <property type="project" value="TreeGrafter"/>
</dbReference>
<feature type="transmembrane region" description="Helical" evidence="8">
    <location>
        <begin position="195"/>
        <end position="220"/>
    </location>
</feature>
<evidence type="ECO:0000256" key="1">
    <source>
        <dbReference type="ARBA" id="ARBA00004651"/>
    </source>
</evidence>
<feature type="transmembrane region" description="Helical" evidence="8">
    <location>
        <begin position="13"/>
        <end position="35"/>
    </location>
</feature>
<accession>A0A7H9EHQ8</accession>
<feature type="transmembrane region" description="Helical" evidence="8">
    <location>
        <begin position="73"/>
        <end position="94"/>
    </location>
</feature>
<feature type="transmembrane region" description="Helical" evidence="8">
    <location>
        <begin position="106"/>
        <end position="122"/>
    </location>
</feature>
<evidence type="ECO:0000256" key="8">
    <source>
        <dbReference type="SAM" id="Phobius"/>
    </source>
</evidence>
<keyword evidence="4" id="KW-1003">Cell membrane</keyword>
<dbReference type="RefSeq" id="WP_180849011.1">
    <property type="nucleotide sequence ID" value="NZ_CP047418.1"/>
</dbReference>
<dbReference type="Pfam" id="PF03591">
    <property type="entry name" value="AzlC"/>
    <property type="match status" value="1"/>
</dbReference>
<protein>
    <submittedName>
        <fullName evidence="9">Branched-chain amino acid ABC transporter permease</fullName>
    </submittedName>
</protein>
<keyword evidence="6 8" id="KW-1133">Transmembrane helix</keyword>
<gene>
    <name evidence="9" type="ORF">GTO87_00175</name>
</gene>
<evidence type="ECO:0000256" key="2">
    <source>
        <dbReference type="ARBA" id="ARBA00010735"/>
    </source>
</evidence>
<evidence type="ECO:0000256" key="6">
    <source>
        <dbReference type="ARBA" id="ARBA00022989"/>
    </source>
</evidence>
<keyword evidence="3" id="KW-0813">Transport</keyword>
<dbReference type="EMBL" id="CP047418">
    <property type="protein sequence ID" value="QLL77186.1"/>
    <property type="molecule type" value="Genomic_DNA"/>
</dbReference>
<dbReference type="PANTHER" id="PTHR34979:SF1">
    <property type="entry name" value="INNER MEMBRANE PROTEIN YGAZ"/>
    <property type="match status" value="1"/>
</dbReference>
<dbReference type="Proteomes" id="UP000510886">
    <property type="component" value="Chromosome"/>
</dbReference>
<keyword evidence="5 8" id="KW-0812">Transmembrane</keyword>
<proteinExistence type="inferred from homology"/>
<evidence type="ECO:0000256" key="5">
    <source>
        <dbReference type="ARBA" id="ARBA00022692"/>
    </source>
</evidence>
<feature type="transmembrane region" description="Helical" evidence="8">
    <location>
        <begin position="47"/>
        <end position="67"/>
    </location>
</feature>
<dbReference type="PANTHER" id="PTHR34979">
    <property type="entry name" value="INNER MEMBRANE PROTEIN YGAZ"/>
    <property type="match status" value="1"/>
</dbReference>
<dbReference type="GO" id="GO:0005886">
    <property type="term" value="C:plasma membrane"/>
    <property type="evidence" value="ECO:0007669"/>
    <property type="project" value="UniProtKB-SubCell"/>
</dbReference>
<evidence type="ECO:0000313" key="9">
    <source>
        <dbReference type="EMBL" id="QLL77186.1"/>
    </source>
</evidence>
<feature type="transmembrane region" description="Helical" evidence="8">
    <location>
        <begin position="142"/>
        <end position="159"/>
    </location>
</feature>
<evidence type="ECO:0000313" key="10">
    <source>
        <dbReference type="Proteomes" id="UP000510886"/>
    </source>
</evidence>
<organism evidence="9 10">
    <name type="scientific">Ligilactobacillus saerimneri</name>
    <dbReference type="NCBI Taxonomy" id="228229"/>
    <lineage>
        <taxon>Bacteria</taxon>
        <taxon>Bacillati</taxon>
        <taxon>Bacillota</taxon>
        <taxon>Bacilli</taxon>
        <taxon>Lactobacillales</taxon>
        <taxon>Lactobacillaceae</taxon>
        <taxon>Ligilactobacillus</taxon>
    </lineage>
</organism>
<sequence>MDSRTNLPNNFKYALRTSLPVLFGFMFLGIGYGLYMHNLGFSFLFPTLMAATIYGGSVEFFIANMLLQQFNPVSVLLLTAVLGFRQFFYGVSMLTKYPLQGWRKWVLIYGLADETFVLNYYVKVPQGYDETAVHVWITILNYFYWVTGACLGGLLGSALGMEIKGLDFIMTALFICLAVDQVRKEKSHLSSLSGMVITLVSLVLIGQRYFLVVTLLLLVAEFAVKYWHEQQKEEQR</sequence>
<reference evidence="9 10" key="1">
    <citation type="submission" date="2020-01" db="EMBL/GenBank/DDBJ databases">
        <title>Complete and circular genome sequences of six lactobacillus isolates from horses.</title>
        <authorList>
            <person name="Hassan H.M."/>
        </authorList>
    </citation>
    <scope>NUCLEOTIDE SEQUENCE [LARGE SCALE GENOMIC DNA]</scope>
    <source>
        <strain evidence="9 10">1A</strain>
    </source>
</reference>